<keyword evidence="8" id="KW-0966">Cell projection</keyword>
<comment type="subcellular location">
    <subcellularLocation>
        <location evidence="1">Cytoplasm</location>
        <location evidence="1">Cytoskeleton</location>
        <location evidence="1">Cilium basal body</location>
    </subcellularLocation>
    <subcellularLocation>
        <location evidence="2">Cytoplasm</location>
        <location evidence="2">Cytoskeleton</location>
        <location evidence="2">Microtubule organizing center</location>
        <location evidence="2">Centrosome</location>
    </subcellularLocation>
</comment>
<feature type="region of interest" description="Disordered" evidence="13">
    <location>
        <begin position="133"/>
        <end position="174"/>
    </location>
</feature>
<feature type="domain" description="FGFR1 oncogene partner (FOP) N-terminal dimerisation" evidence="14">
    <location>
        <begin position="58"/>
        <end position="130"/>
    </location>
</feature>
<dbReference type="PANTHER" id="PTHR15431:SF9">
    <property type="entry name" value="CENTROSOMAL PROTEIN 43"/>
    <property type="match status" value="1"/>
</dbReference>
<dbReference type="GO" id="GO:0030030">
    <property type="term" value="P:cell projection organization"/>
    <property type="evidence" value="ECO:0007669"/>
    <property type="project" value="UniProtKB-KW"/>
</dbReference>
<comment type="subunit">
    <text evidence="12">Homodimer. Part of a ternary complex that contains CEP350, CEP43 and MAPRE1. Interacts directly with CEP350 and MAPRE1. Interacts with CEP19. Interacts (via N-terminus) with CEP350 (via C-terminus).</text>
</comment>
<accession>A0A4P9WD16</accession>
<reference evidence="16" key="1">
    <citation type="journal article" date="2018" name="Nat. Microbiol.">
        <title>Leveraging single-cell genomics to expand the fungal tree of life.</title>
        <authorList>
            <person name="Ahrendt S.R."/>
            <person name="Quandt C.A."/>
            <person name="Ciobanu D."/>
            <person name="Clum A."/>
            <person name="Salamov A."/>
            <person name="Andreopoulos B."/>
            <person name="Cheng J.F."/>
            <person name="Woyke T."/>
            <person name="Pelin A."/>
            <person name="Henrissat B."/>
            <person name="Reynolds N.K."/>
            <person name="Benny G.L."/>
            <person name="Smith M.E."/>
            <person name="James T.Y."/>
            <person name="Grigoriev I.V."/>
        </authorList>
    </citation>
    <scope>NUCLEOTIDE SEQUENCE [LARGE SCALE GENOMIC DNA]</scope>
</reference>
<feature type="compositionally biased region" description="Low complexity" evidence="13">
    <location>
        <begin position="135"/>
        <end position="145"/>
    </location>
</feature>
<evidence type="ECO:0000256" key="11">
    <source>
        <dbReference type="ARBA" id="ARBA00046076"/>
    </source>
</evidence>
<dbReference type="EMBL" id="KZ995494">
    <property type="protein sequence ID" value="RKO90561.1"/>
    <property type="molecule type" value="Genomic_DNA"/>
</dbReference>
<proteinExistence type="inferred from homology"/>
<keyword evidence="16" id="KW-1185">Reference proteome</keyword>
<dbReference type="GO" id="GO:0034453">
    <property type="term" value="P:microtubule anchoring"/>
    <property type="evidence" value="ECO:0007669"/>
    <property type="project" value="InterPro"/>
</dbReference>
<protein>
    <recommendedName>
        <fullName evidence="9">Centrosomal protein 43</fullName>
    </recommendedName>
    <alternativeName>
        <fullName evidence="10">FGFR1 oncogene partner</fullName>
    </alternativeName>
</protein>
<keyword evidence="4" id="KW-0963">Cytoplasm</keyword>
<evidence type="ECO:0000256" key="2">
    <source>
        <dbReference type="ARBA" id="ARBA00004300"/>
    </source>
</evidence>
<evidence type="ECO:0000259" key="14">
    <source>
        <dbReference type="Pfam" id="PF09398"/>
    </source>
</evidence>
<dbReference type="PROSITE" id="PS50896">
    <property type="entry name" value="LISH"/>
    <property type="match status" value="1"/>
</dbReference>
<dbReference type="Gene3D" id="1.20.960.40">
    <property type="match status" value="1"/>
</dbReference>
<dbReference type="InterPro" id="IPR018993">
    <property type="entry name" value="FOP_dimerisation-dom_N"/>
</dbReference>
<evidence type="ECO:0000256" key="9">
    <source>
        <dbReference type="ARBA" id="ARBA00041026"/>
    </source>
</evidence>
<dbReference type="Pfam" id="PF09398">
    <property type="entry name" value="FOP_dimer"/>
    <property type="match status" value="1"/>
</dbReference>
<evidence type="ECO:0000256" key="8">
    <source>
        <dbReference type="ARBA" id="ARBA00023273"/>
    </source>
</evidence>
<organism evidence="15 16">
    <name type="scientific">Blyttiomyces helicus</name>
    <dbReference type="NCBI Taxonomy" id="388810"/>
    <lineage>
        <taxon>Eukaryota</taxon>
        <taxon>Fungi</taxon>
        <taxon>Fungi incertae sedis</taxon>
        <taxon>Chytridiomycota</taxon>
        <taxon>Chytridiomycota incertae sedis</taxon>
        <taxon>Chytridiomycetes</taxon>
        <taxon>Chytridiomycetes incertae sedis</taxon>
        <taxon>Blyttiomyces</taxon>
    </lineage>
</organism>
<dbReference type="OrthoDB" id="2160638at2759"/>
<evidence type="ECO:0000313" key="15">
    <source>
        <dbReference type="EMBL" id="RKO90561.1"/>
    </source>
</evidence>
<evidence type="ECO:0000256" key="7">
    <source>
        <dbReference type="ARBA" id="ARBA00023212"/>
    </source>
</evidence>
<evidence type="ECO:0000313" key="16">
    <source>
        <dbReference type="Proteomes" id="UP000269721"/>
    </source>
</evidence>
<dbReference type="Proteomes" id="UP000269721">
    <property type="component" value="Unassembled WGS sequence"/>
</dbReference>
<evidence type="ECO:0000256" key="12">
    <source>
        <dbReference type="ARBA" id="ARBA00046373"/>
    </source>
</evidence>
<evidence type="ECO:0000256" key="3">
    <source>
        <dbReference type="ARBA" id="ARBA00005385"/>
    </source>
</evidence>
<keyword evidence="6" id="KW-0970">Cilium biogenesis/degradation</keyword>
<dbReference type="GO" id="GO:0005815">
    <property type="term" value="C:microtubule organizing center"/>
    <property type="evidence" value="ECO:0007669"/>
    <property type="project" value="InterPro"/>
</dbReference>
<dbReference type="InterPro" id="IPR006594">
    <property type="entry name" value="LisH"/>
</dbReference>
<gene>
    <name evidence="15" type="ORF">BDK51DRAFT_43960</name>
</gene>
<dbReference type="PANTHER" id="PTHR15431">
    <property type="entry name" value="FGFR1 ONCOGENE PARTNER/LISH DOMAIN-CONTAINING PROTEIN"/>
    <property type="match status" value="1"/>
</dbReference>
<comment type="similarity">
    <text evidence="3">Belongs to the CEP43 family.</text>
</comment>
<evidence type="ECO:0000256" key="1">
    <source>
        <dbReference type="ARBA" id="ARBA00004120"/>
    </source>
</evidence>
<name>A0A4P9WD16_9FUNG</name>
<evidence type="ECO:0000256" key="10">
    <source>
        <dbReference type="ARBA" id="ARBA00042293"/>
    </source>
</evidence>
<keyword evidence="7" id="KW-0206">Cytoskeleton</keyword>
<sequence length="367" mass="38028">MSTPTPNPELASLKALVSDVLSKQGVLGKIKAQLRASVFTVLQDSKTGKDTTAPTGNDKVAALQATPQGRLALELVLEFLQYMDMDYTLAVFGPEISLPDEGRVDSLAVAAKLQLGGGTGGKPLLVRLLERESGSGDSMSAGSSVPPDPAPSTPTLPRTMIPTPTLPPTAGTAALTTPTAVAPPSLIPTATPTKLPAVPPVSLLMPQPMGMSRTVSTSFQSLVSAPDDDDPLSPTSRPASSPFLASLGRILSPGAIGPTNSFKPIDEHLLKDGDDFGSIEGDIAEDIDEISEPEAMGIVGAANHVRILGSNGLGGRCRVDTGDCLACFSPRLPPRPQTESDFITSDRSVTPSFSTTGFDYAETVEDA</sequence>
<evidence type="ECO:0000256" key="5">
    <source>
        <dbReference type="ARBA" id="ARBA00022553"/>
    </source>
</evidence>
<comment type="function">
    <text evidence="11">Required for anchoring microtubules to the centrosomes. Required for ciliation.</text>
</comment>
<dbReference type="AlphaFoldDB" id="A0A4P9WD16"/>
<evidence type="ECO:0000256" key="13">
    <source>
        <dbReference type="SAM" id="MobiDB-lite"/>
    </source>
</evidence>
<keyword evidence="5" id="KW-0597">Phosphoprotein</keyword>
<evidence type="ECO:0000256" key="4">
    <source>
        <dbReference type="ARBA" id="ARBA00022490"/>
    </source>
</evidence>
<evidence type="ECO:0000256" key="6">
    <source>
        <dbReference type="ARBA" id="ARBA00022794"/>
    </source>
</evidence>